<dbReference type="InterPro" id="IPR044814">
    <property type="entry name" value="Terpene_cyclase_plant_C1"/>
</dbReference>
<dbReference type="PANTHER" id="PTHR31225">
    <property type="entry name" value="OS04G0344100 PROTEIN-RELATED"/>
    <property type="match status" value="1"/>
</dbReference>
<dbReference type="GO" id="GO:0010333">
    <property type="term" value="F:terpene synthase activity"/>
    <property type="evidence" value="ECO:0007669"/>
    <property type="project" value="InterPro"/>
</dbReference>
<keyword evidence="2" id="KW-0479">Metal-binding</keyword>
<dbReference type="CDD" id="cd00684">
    <property type="entry name" value="Terpene_cyclase_plant_C1"/>
    <property type="match status" value="1"/>
</dbReference>
<dbReference type="Gene3D" id="1.10.600.10">
    <property type="entry name" value="Farnesyl Diphosphate Synthase"/>
    <property type="match status" value="1"/>
</dbReference>
<comment type="cofactor">
    <cofactor evidence="1">
        <name>Mg(2+)</name>
        <dbReference type="ChEBI" id="CHEBI:18420"/>
    </cofactor>
</comment>
<feature type="domain" description="Terpene synthase metal-binding" evidence="4">
    <location>
        <begin position="492"/>
        <end position="535"/>
    </location>
</feature>
<name>A0A811PRT6_9POAL</name>
<feature type="domain" description="Terpene synthase N-terminal" evidence="3">
    <location>
        <begin position="26"/>
        <end position="197"/>
    </location>
</feature>
<dbReference type="Pfam" id="PF01397">
    <property type="entry name" value="Terpene_synth"/>
    <property type="match status" value="1"/>
</dbReference>
<organism evidence="5 6">
    <name type="scientific">Miscanthus lutarioriparius</name>
    <dbReference type="NCBI Taxonomy" id="422564"/>
    <lineage>
        <taxon>Eukaryota</taxon>
        <taxon>Viridiplantae</taxon>
        <taxon>Streptophyta</taxon>
        <taxon>Embryophyta</taxon>
        <taxon>Tracheophyta</taxon>
        <taxon>Spermatophyta</taxon>
        <taxon>Magnoliopsida</taxon>
        <taxon>Liliopsida</taxon>
        <taxon>Poales</taxon>
        <taxon>Poaceae</taxon>
        <taxon>PACMAD clade</taxon>
        <taxon>Panicoideae</taxon>
        <taxon>Andropogonodae</taxon>
        <taxon>Andropogoneae</taxon>
        <taxon>Saccharinae</taxon>
        <taxon>Miscanthus</taxon>
    </lineage>
</organism>
<proteinExistence type="predicted"/>
<feature type="domain" description="Terpene synthase metal-binding" evidence="4">
    <location>
        <begin position="254"/>
        <end position="456"/>
    </location>
</feature>
<gene>
    <name evidence="5" type="ORF">NCGR_LOCUS30848</name>
</gene>
<dbReference type="OrthoDB" id="1877784at2759"/>
<dbReference type="InterPro" id="IPR005630">
    <property type="entry name" value="Terpene_synthase_metal-bd"/>
</dbReference>
<dbReference type="SUPFAM" id="SSF48239">
    <property type="entry name" value="Terpenoid cyclases/Protein prenyltransferases"/>
    <property type="match status" value="1"/>
</dbReference>
<dbReference type="PANTHER" id="PTHR31225:SF238">
    <property type="entry name" value="TERPENE SYNTHASE METAL-BINDING DOMAIN-CONTAINING PROTEIN"/>
    <property type="match status" value="1"/>
</dbReference>
<dbReference type="InterPro" id="IPR001906">
    <property type="entry name" value="Terpene_synth_N"/>
</dbReference>
<evidence type="ECO:0000256" key="2">
    <source>
        <dbReference type="ARBA" id="ARBA00022723"/>
    </source>
</evidence>
<dbReference type="InterPro" id="IPR036965">
    <property type="entry name" value="Terpene_synth_N_sf"/>
</dbReference>
<dbReference type="InterPro" id="IPR008949">
    <property type="entry name" value="Isoprenoid_synthase_dom_sf"/>
</dbReference>
<reference evidence="5" key="1">
    <citation type="submission" date="2020-10" db="EMBL/GenBank/DDBJ databases">
        <authorList>
            <person name="Han B."/>
            <person name="Lu T."/>
            <person name="Zhao Q."/>
            <person name="Huang X."/>
            <person name="Zhao Y."/>
        </authorList>
    </citation>
    <scope>NUCLEOTIDE SEQUENCE</scope>
</reference>
<evidence type="ECO:0000313" key="5">
    <source>
        <dbReference type="EMBL" id="CAD6246599.1"/>
    </source>
</evidence>
<evidence type="ECO:0000259" key="3">
    <source>
        <dbReference type="Pfam" id="PF01397"/>
    </source>
</evidence>
<accession>A0A811PRT6</accession>
<dbReference type="Pfam" id="PF03936">
    <property type="entry name" value="Terpene_synth_C"/>
    <property type="match status" value="2"/>
</dbReference>
<evidence type="ECO:0000313" key="6">
    <source>
        <dbReference type="Proteomes" id="UP000604825"/>
    </source>
</evidence>
<dbReference type="InterPro" id="IPR008930">
    <property type="entry name" value="Terpenoid_cyclase/PrenylTrfase"/>
</dbReference>
<evidence type="ECO:0008006" key="7">
    <source>
        <dbReference type="Google" id="ProtNLM"/>
    </source>
</evidence>
<dbReference type="Gene3D" id="1.50.10.130">
    <property type="entry name" value="Terpene synthase, N-terminal domain"/>
    <property type="match status" value="1"/>
</dbReference>
<dbReference type="GO" id="GO:0000287">
    <property type="term" value="F:magnesium ion binding"/>
    <property type="evidence" value="ECO:0007669"/>
    <property type="project" value="InterPro"/>
</dbReference>
<dbReference type="EMBL" id="CAJGYO010000007">
    <property type="protein sequence ID" value="CAD6246599.1"/>
    <property type="molecule type" value="Genomic_DNA"/>
</dbReference>
<dbReference type="Proteomes" id="UP000604825">
    <property type="component" value="Unassembled WGS sequence"/>
</dbReference>
<keyword evidence="6" id="KW-1185">Reference proteome</keyword>
<dbReference type="InterPro" id="IPR050148">
    <property type="entry name" value="Terpene_synthase-like"/>
</dbReference>
<dbReference type="FunFam" id="1.50.10.130:FF:000001">
    <property type="entry name" value="Isoprene synthase, chloroplastic"/>
    <property type="match status" value="1"/>
</dbReference>
<sequence length="588" mass="68559">MATSSPIALISQVQQRKPRPYTPSPWGDFFLHHIPCTPSQLFSMKKKAQINKEEVRQVILETLASSSLVEKMELVDRLQRLGVDYHYKKEINDLLCYVYNDKDGGSSNLYITSLRFYLLRKHGYGVSSDVFEKFRDEQGNISSDDVSYLLMLYDAAHLRTHGEEILDNIITFNKSHLQSLLLENLEPELREEVQCTLETPRFRRVSRVEARRYISVYEKKATRDATILEFAKLDYNILQAIYCDELKELTVWWKDFQSQTDLSFARDRMVELHFWMLGVVYDPYYSYSRIMMTKFIVFASLLDDLYDNYSTTMESTTFTAAMQRWDEQTTEQLPAYLKALFINILNTTNKIEEELKLMKNKHADLIKRLVIETAKFYHAEVEWRDKHYIPTRVEEHLQISTRSSVCMQITNLALISLGEVTTREDVDWALTFPKIIRGACIVGRVGNDIVSHEVYQISPHINKLLINVISSFLNIIVSSGNVYILTICTFRHTLKREQTSEHVASTVQTCMKEYGVTVEEANEKLRIIIEEAWMDIVEDYLEQKRPMVLLETAVNVARTMDFMYKHEDAFTLSFSLKDVIASMYVNSV</sequence>
<dbReference type="AlphaFoldDB" id="A0A811PRT6"/>
<protein>
    <recommendedName>
        <fullName evidence="7">Terpene synthase</fullName>
    </recommendedName>
</protein>
<dbReference type="GO" id="GO:0016102">
    <property type="term" value="P:diterpenoid biosynthetic process"/>
    <property type="evidence" value="ECO:0007669"/>
    <property type="project" value="InterPro"/>
</dbReference>
<dbReference type="SUPFAM" id="SSF48576">
    <property type="entry name" value="Terpenoid synthases"/>
    <property type="match status" value="1"/>
</dbReference>
<evidence type="ECO:0000256" key="1">
    <source>
        <dbReference type="ARBA" id="ARBA00001946"/>
    </source>
</evidence>
<evidence type="ECO:0000259" key="4">
    <source>
        <dbReference type="Pfam" id="PF03936"/>
    </source>
</evidence>
<comment type="caution">
    <text evidence="5">The sequence shown here is derived from an EMBL/GenBank/DDBJ whole genome shotgun (WGS) entry which is preliminary data.</text>
</comment>